<dbReference type="InterPro" id="IPR000182">
    <property type="entry name" value="GNAT_dom"/>
</dbReference>
<dbReference type="RefSeq" id="WP_246043573.1">
    <property type="nucleotide sequence ID" value="NZ_BAAATB010000010.1"/>
</dbReference>
<evidence type="ECO:0000256" key="2">
    <source>
        <dbReference type="ARBA" id="ARBA00022679"/>
    </source>
</evidence>
<organism evidence="5 6">
    <name type="scientific">Rarobacter incanus</name>
    <dbReference type="NCBI Taxonomy" id="153494"/>
    <lineage>
        <taxon>Bacteria</taxon>
        <taxon>Bacillati</taxon>
        <taxon>Actinomycetota</taxon>
        <taxon>Actinomycetes</taxon>
        <taxon>Micrococcales</taxon>
        <taxon>Rarobacteraceae</taxon>
        <taxon>Rarobacter</taxon>
    </lineage>
</organism>
<evidence type="ECO:0000259" key="4">
    <source>
        <dbReference type="PROSITE" id="PS51186"/>
    </source>
</evidence>
<keyword evidence="2 5" id="KW-0808">Transferase</keyword>
<dbReference type="PANTHER" id="PTHR10545:SF29">
    <property type="entry name" value="GH14572P-RELATED"/>
    <property type="match status" value="1"/>
</dbReference>
<reference evidence="5 6" key="1">
    <citation type="submission" date="2019-06" db="EMBL/GenBank/DDBJ databases">
        <title>Sequencing the genomes of 1000 actinobacteria strains.</title>
        <authorList>
            <person name="Klenk H.-P."/>
        </authorList>
    </citation>
    <scope>NUCLEOTIDE SEQUENCE [LARGE SCALE GENOMIC DNA]</scope>
    <source>
        <strain evidence="5 6">DSM 10596</strain>
    </source>
</reference>
<gene>
    <name evidence="5" type="ORF">FB389_1454</name>
</gene>
<dbReference type="Pfam" id="PF00583">
    <property type="entry name" value="Acetyltransf_1"/>
    <property type="match status" value="1"/>
</dbReference>
<dbReference type="InterPro" id="IPR016181">
    <property type="entry name" value="Acyl_CoA_acyltransferase"/>
</dbReference>
<dbReference type="CDD" id="cd04301">
    <property type="entry name" value="NAT_SF"/>
    <property type="match status" value="1"/>
</dbReference>
<dbReference type="Proteomes" id="UP000316181">
    <property type="component" value="Unassembled WGS sequence"/>
</dbReference>
<dbReference type="Gene3D" id="3.40.630.30">
    <property type="match status" value="1"/>
</dbReference>
<keyword evidence="3 5" id="KW-0012">Acyltransferase</keyword>
<dbReference type="PANTHER" id="PTHR10545">
    <property type="entry name" value="DIAMINE N-ACETYLTRANSFERASE"/>
    <property type="match status" value="1"/>
</dbReference>
<feature type="domain" description="N-acetyltransferase" evidence="4">
    <location>
        <begin position="20"/>
        <end position="175"/>
    </location>
</feature>
<evidence type="ECO:0000256" key="3">
    <source>
        <dbReference type="ARBA" id="ARBA00023315"/>
    </source>
</evidence>
<dbReference type="PROSITE" id="PS51186">
    <property type="entry name" value="GNAT"/>
    <property type="match status" value="1"/>
</dbReference>
<dbReference type="AlphaFoldDB" id="A0A542SQ91"/>
<dbReference type="SUPFAM" id="SSF55729">
    <property type="entry name" value="Acyl-CoA N-acyltransferases (Nat)"/>
    <property type="match status" value="1"/>
</dbReference>
<accession>A0A542SQ91</accession>
<name>A0A542SQ91_9MICO</name>
<evidence type="ECO:0000313" key="5">
    <source>
        <dbReference type="EMBL" id="TQK76764.1"/>
    </source>
</evidence>
<dbReference type="FunFam" id="3.40.630.30:FF:000064">
    <property type="entry name" value="GNAT family acetyltransferase"/>
    <property type="match status" value="1"/>
</dbReference>
<sequence>MTNANASLVPVLPRNLPGGATLREARRGDEDEIIGLIQELAEYEREPAAVKNNSQMLRETLFGASPSVFAHVIEADGRIIGMTVWFINYSTWTGRQGIYLEDLYVSPAYRGRGYGLALLQNLARICVERGYTRLNWAVLNWNKPSIDLYDAIGGHGQTDWTTYVLDGERLHEFASSPGKPTTTAP</sequence>
<protein>
    <submittedName>
        <fullName evidence="5">L-amino acid N-acyltransferase YncA</fullName>
    </submittedName>
</protein>
<evidence type="ECO:0000313" key="6">
    <source>
        <dbReference type="Proteomes" id="UP000316181"/>
    </source>
</evidence>
<keyword evidence="6" id="KW-1185">Reference proteome</keyword>
<dbReference type="GO" id="GO:0008080">
    <property type="term" value="F:N-acetyltransferase activity"/>
    <property type="evidence" value="ECO:0007669"/>
    <property type="project" value="UniProtKB-ARBA"/>
</dbReference>
<dbReference type="InterPro" id="IPR051016">
    <property type="entry name" value="Diverse_Substrate_AcTransf"/>
</dbReference>
<evidence type="ECO:0000256" key="1">
    <source>
        <dbReference type="ARBA" id="ARBA00008694"/>
    </source>
</evidence>
<comment type="similarity">
    <text evidence="1">Belongs to the acetyltransferase family.</text>
</comment>
<dbReference type="EMBL" id="VFNV01000001">
    <property type="protein sequence ID" value="TQK76764.1"/>
    <property type="molecule type" value="Genomic_DNA"/>
</dbReference>
<proteinExistence type="inferred from homology"/>
<comment type="caution">
    <text evidence="5">The sequence shown here is derived from an EMBL/GenBank/DDBJ whole genome shotgun (WGS) entry which is preliminary data.</text>
</comment>